<dbReference type="PRINTS" id="PR00839">
    <property type="entry name" value="V8PROTEASE"/>
</dbReference>
<dbReference type="InterPro" id="IPR038765">
    <property type="entry name" value="Papain-like_cys_pep_sf"/>
</dbReference>
<feature type="domain" description="N-acetylmuramoyl-L-alanine amidase" evidence="10">
    <location>
        <begin position="604"/>
        <end position="735"/>
    </location>
</feature>
<dbReference type="InterPro" id="IPR043504">
    <property type="entry name" value="Peptidase_S1_PA_chymotrypsin"/>
</dbReference>
<evidence type="ECO:0000256" key="6">
    <source>
        <dbReference type="ARBA" id="ARBA00022825"/>
    </source>
</evidence>
<feature type="compositionally biased region" description="Gly residues" evidence="9">
    <location>
        <begin position="212"/>
        <end position="237"/>
    </location>
</feature>
<keyword evidence="6 8" id="KW-0720">Serine protease</keyword>
<dbReference type="RefSeq" id="WP_237053222.1">
    <property type="nucleotide sequence ID" value="NZ_JAKJPO010000001.1"/>
</dbReference>
<evidence type="ECO:0000256" key="3">
    <source>
        <dbReference type="ARBA" id="ARBA00022670"/>
    </source>
</evidence>
<dbReference type="EMBL" id="JAKJPO010000001">
    <property type="protein sequence ID" value="MCF7220879.1"/>
    <property type="molecule type" value="Genomic_DNA"/>
</dbReference>
<dbReference type="InterPro" id="IPR051206">
    <property type="entry name" value="NAMLAA_amidase_2"/>
</dbReference>
<dbReference type="InterPro" id="IPR009003">
    <property type="entry name" value="Peptidase_S1_PA"/>
</dbReference>
<dbReference type="InterPro" id="IPR008256">
    <property type="entry name" value="Peptidase_S1B"/>
</dbReference>
<feature type="region of interest" description="Disordered" evidence="9">
    <location>
        <begin position="158"/>
        <end position="240"/>
    </location>
</feature>
<dbReference type="Gene3D" id="3.40.80.10">
    <property type="entry name" value="Peptidoglycan recognition protein-like"/>
    <property type="match status" value="1"/>
</dbReference>
<organism evidence="11 12">
    <name type="scientific">Marilutibacter chinensis</name>
    <dbReference type="NCBI Taxonomy" id="2912247"/>
    <lineage>
        <taxon>Bacteria</taxon>
        <taxon>Pseudomonadati</taxon>
        <taxon>Pseudomonadota</taxon>
        <taxon>Gammaproteobacteria</taxon>
        <taxon>Lysobacterales</taxon>
        <taxon>Lysobacteraceae</taxon>
        <taxon>Marilutibacter</taxon>
    </lineage>
</organism>
<evidence type="ECO:0000256" key="7">
    <source>
        <dbReference type="ARBA" id="ARBA00023316"/>
    </source>
</evidence>
<keyword evidence="7" id="KW-0961">Cell wall biogenesis/degradation</keyword>
<evidence type="ECO:0000313" key="12">
    <source>
        <dbReference type="Proteomes" id="UP001430796"/>
    </source>
</evidence>
<comment type="similarity">
    <text evidence="2 8">Belongs to the peptidase S1B family.</text>
</comment>
<keyword evidence="4" id="KW-0732">Signal</keyword>
<sequence length="1940" mass="205841">MAVIRANRESIDDRFSVLGFTVRTDLPLFEIGLATDPELLRPENSGLRTTHNFFSSRLLSSGGGGGRYAAGGRESVYLVPPGVVARFVGQSRLYFGLATYQDKDRSRPISVKVPDAGHMYVSLSGLTERGLRRTARNGLGDSNGHALTWGGDVLAPAQAGSGNGRGAAATNGGSGVRATAPDDTVPYSDGYPDDLWQQEGGSPTADAIGTINGNGNGHANGNGGSASNGNGASGNGRGSAAAIATPAPAVAQSLRGYSLSHRMRRPVARPSAGQAPVRSLKVVSSYYQPTGWWDALTTQAGFFLESAMWWLGVSDTTAPPHSAICQVRNSADGERGTAFFIGPRLLLTAAHVVRGQSELIIVPAKNASNEPAGRFRVRSSDWQMHPSYVVGNRDFDMALIHVPAANAASSGNYFDLVEELTQSRPEGVVVCGYAAYSDPADTVDQFVNETIDPNRQHMMGGHIRSLPTDETFDYDLQTLGGTSGSPVYWIEEGANPQAHMVGVHVAAHSETTNLGCRITPAKLDWIRSAAAGWGLTLSFALGRGARGRTRALGAGGEDEDSRHGIEGPIPDDVATAQALARRAHALNAPAPEYPQADRFVAAHGGNFRATSGGRTIERIVIHITDGGANINGTIGWFQNPDAKVSAHYVIGQDGEVVQMVRHDDVAWHARSANGTSIGIEHVANTRGLNPTPAQMCASAALVSWLCDQYGIPDDRTHILGHSEADTSTTHTGCPNAVWDWDYYMGMVTSRTCYEPDAAPAPTSQGLRARGGRRAYSRAQEIIAPFYDPSNPSTALQCTLDAFSQAREEWFAGVSDTRQFPHSAICQLIMTKADGSQYQGTGFYIGRNRILTCAHNLHGKATVQIIPGRNGTGGMPFGDATVDASSWRIAPGYTGPGDWDNDLAVIDDVPIEAPHGQFFRFLNASPSTQLPVVVCGYSAGSRKVPELDLIIDGDMQHLHGGYVSEAPTPDTIDYPILSLMGASGSPVYTVSGSGGDLQALICAVHVSGEPVDRGLNRGCFITPRKIDWIEGRATSFALDSGIRMRGRAPVRAQAPRARAQGAFDLLPVDLKLRVFIPSPAILMERPVVSDRAFGGDGRGFQHDGGGSRAEVAARLHFGDGETRARLDVIDRHWGESTEYAAGDTEAVAGKPSWYRNLKQGAHPSARETLATTDDNLSVQLGGSSHNGIISMAEGSIVVSFHVEGALPLVALSPDIDANLAVHVRVNGDRVEARVVGGHDEFPAYELYANGQRIYAYNPLDHGGTPLGLLGDGNWDVEVDSSYVDCGPASEYRIVGPVRIGSAAQALSQSLEIPLDPGIGGQSIGPDALAPGDIIVSTARHAVSYAIRAGTLSAISHAMIYAGDGNVIEAVGEGVREVPLATAIDGAILAVAYRDPRVDEGHAQAIVDFARAQVGQPYNYAGVARIGHRILFPFSSRVLDAIRDLAGVDDDTARSFYCSELVYAAFEAAGIALSTESGDPGTPDDLVRLRNGTLAYVGHLKARDELLGIALALSTQALRAPETPRMRVRALQDDGPSDYPVALIPQPDKNACWAASMAMLLSYRRNQSISPETLAQEVGTSLATSYGWDLLDDVRDRYGFTVIPQPSNASLYHSPREWARWLSLHGPLWVVIVGAPHAVVVAGIRGDLDDPAATEVKVLNPWDTRVAFDGDPVAFNPRNGGYEDWLPFADFAADYGNMAEPDYGNWRVLYLPATTATSHSLGARGAGRTPVSNQRGSGRLRLARPPSPVRALEGGNGTGNGNGAATSERIEPVEPSRVAGTRMHLLRGQDDNNTWALEQLEGLKAPTTAATSGSGEPTEVHMELGGWPALEGQPAPLPLTVSFRAAQGSVGDVRIAVATANGHPSGRVRDGTAPAQSLALDHGVDVVARIENADDVDGVAALKVGIDYRFVGLAEGSPLARIALRLLGDGRYERQNGWVTTA</sequence>
<keyword evidence="3 8" id="KW-0645">Protease</keyword>
<accession>A0ABS9HRR1</accession>
<evidence type="ECO:0000259" key="10">
    <source>
        <dbReference type="SMART" id="SM00644"/>
    </source>
</evidence>
<dbReference type="SUPFAM" id="SSF55846">
    <property type="entry name" value="N-acetylmuramoyl-L-alanine amidase-like"/>
    <property type="match status" value="1"/>
</dbReference>
<dbReference type="InterPro" id="IPR022118">
    <property type="entry name" value="Peptidase_C70_AvrRpt2"/>
</dbReference>
<evidence type="ECO:0000256" key="1">
    <source>
        <dbReference type="ARBA" id="ARBA00001561"/>
    </source>
</evidence>
<protein>
    <recommendedName>
        <fullName evidence="8">Serine protease</fullName>
        <ecNumber evidence="8">3.4.21.-</ecNumber>
    </recommendedName>
</protein>
<keyword evidence="12" id="KW-1185">Reference proteome</keyword>
<name>A0ABS9HRR1_9GAMM</name>
<dbReference type="PANTHER" id="PTHR30417">
    <property type="entry name" value="N-ACETYLMURAMOYL-L-ALANINE AMIDASE AMID"/>
    <property type="match status" value="1"/>
</dbReference>
<evidence type="ECO:0000313" key="11">
    <source>
        <dbReference type="EMBL" id="MCF7220879.1"/>
    </source>
</evidence>
<dbReference type="InterPro" id="IPR002502">
    <property type="entry name" value="Amidase_domain"/>
</dbReference>
<dbReference type="InterPro" id="IPR036505">
    <property type="entry name" value="Amidase/PGRP_sf"/>
</dbReference>
<comment type="caution">
    <text evidence="11">The sequence shown here is derived from an EMBL/GenBank/DDBJ whole genome shotgun (WGS) entry which is preliminary data.</text>
</comment>
<dbReference type="GO" id="GO:0008745">
    <property type="term" value="F:N-acetylmuramoyl-L-alanine amidase activity"/>
    <property type="evidence" value="ECO:0007669"/>
    <property type="project" value="UniProtKB-EC"/>
</dbReference>
<dbReference type="Gene3D" id="3.90.70.10">
    <property type="entry name" value="Cysteine proteinases"/>
    <property type="match status" value="1"/>
</dbReference>
<proteinExistence type="inferred from homology"/>
<gene>
    <name evidence="11" type="ORF">L3V18_03620</name>
</gene>
<dbReference type="SUPFAM" id="SSF54001">
    <property type="entry name" value="Cysteine proteinases"/>
    <property type="match status" value="1"/>
</dbReference>
<evidence type="ECO:0000256" key="5">
    <source>
        <dbReference type="ARBA" id="ARBA00022801"/>
    </source>
</evidence>
<evidence type="ECO:0000256" key="4">
    <source>
        <dbReference type="ARBA" id="ARBA00022729"/>
    </source>
</evidence>
<dbReference type="Pfam" id="PF12385">
    <property type="entry name" value="Peptidase_C70"/>
    <property type="match status" value="1"/>
</dbReference>
<evidence type="ECO:0000256" key="9">
    <source>
        <dbReference type="SAM" id="MobiDB-lite"/>
    </source>
</evidence>
<dbReference type="EC" id="3.4.21.-" evidence="8"/>
<keyword evidence="5 8" id="KW-0378">Hydrolase</keyword>
<dbReference type="Gene3D" id="3.90.1720.10">
    <property type="entry name" value="endopeptidase domain like (from Nostoc punctiforme)"/>
    <property type="match status" value="1"/>
</dbReference>
<dbReference type="SUPFAM" id="SSF50494">
    <property type="entry name" value="Trypsin-like serine proteases"/>
    <property type="match status" value="2"/>
</dbReference>
<reference evidence="12" key="1">
    <citation type="submission" date="2022-01" db="EMBL/GenBank/DDBJ databases">
        <title>Lysobacter chinensis sp. nov., a bacterium isolated from cow dung compost.</title>
        <authorList>
            <person name="Zhou L.Y."/>
        </authorList>
    </citation>
    <scope>NUCLEOTIDE SEQUENCE [LARGE SCALE GENOMIC DNA]</scope>
    <source>
        <strain evidence="12">TLK-CK17</strain>
    </source>
</reference>
<evidence type="ECO:0000256" key="2">
    <source>
        <dbReference type="ARBA" id="ARBA00008764"/>
    </source>
</evidence>
<dbReference type="CDD" id="cd06583">
    <property type="entry name" value="PGRP"/>
    <property type="match status" value="1"/>
</dbReference>
<dbReference type="Pfam" id="PF13365">
    <property type="entry name" value="Trypsin_2"/>
    <property type="match status" value="2"/>
</dbReference>
<comment type="catalytic activity">
    <reaction evidence="1">
        <text>Hydrolyzes the link between N-acetylmuramoyl residues and L-amino acid residues in certain cell-wall glycopeptides.</text>
        <dbReference type="EC" id="3.5.1.28"/>
    </reaction>
</comment>
<reference evidence="11 12" key="2">
    <citation type="submission" date="2022-01" db="EMBL/GenBank/DDBJ databases">
        <title>Lysobacter chinensis sp. nov., a bacterium isolated from cow dung compost.</title>
        <authorList>
            <person name="Liu Y."/>
        </authorList>
    </citation>
    <scope>NUCLEOTIDE SEQUENCE [LARGE SCALE GENOMIC DNA]</scope>
    <source>
        <strain evidence="11 12">TLK-CK17</strain>
    </source>
</reference>
<dbReference type="Proteomes" id="UP001430796">
    <property type="component" value="Unassembled WGS sequence"/>
</dbReference>
<dbReference type="Pfam" id="PF05708">
    <property type="entry name" value="Peptidase_C92"/>
    <property type="match status" value="1"/>
</dbReference>
<feature type="region of interest" description="Disordered" evidence="9">
    <location>
        <begin position="1718"/>
        <end position="1766"/>
    </location>
</feature>
<dbReference type="SMART" id="SM00644">
    <property type="entry name" value="Ami_2"/>
    <property type="match status" value="1"/>
</dbReference>
<dbReference type="PANTHER" id="PTHR30417:SF1">
    <property type="entry name" value="N-ACETYLMURAMOYL-L-ALANINE AMIDASE AMID"/>
    <property type="match status" value="1"/>
</dbReference>
<dbReference type="Gene3D" id="2.40.10.10">
    <property type="entry name" value="Trypsin-like serine proteases"/>
    <property type="match status" value="4"/>
</dbReference>
<reference evidence="11 12" key="3">
    <citation type="submission" date="2022-01" db="EMBL/GenBank/DDBJ databases">
        <authorList>
            <person name="Zhou L.Y."/>
        </authorList>
    </citation>
    <scope>NUCLEOTIDE SEQUENCE [LARGE SCALE GENOMIC DNA]</scope>
    <source>
        <strain evidence="11 12">TLK-CK17</strain>
    </source>
</reference>
<evidence type="ECO:0000256" key="8">
    <source>
        <dbReference type="RuleBase" id="RU004296"/>
    </source>
</evidence>
<dbReference type="InterPro" id="IPR024453">
    <property type="entry name" value="Peptidase_C92"/>
</dbReference>
<dbReference type="Pfam" id="PF01510">
    <property type="entry name" value="Amidase_2"/>
    <property type="match status" value="1"/>
</dbReference>